<dbReference type="PROSITE" id="PS51686">
    <property type="entry name" value="SAM_MT_RSMB_NOP"/>
    <property type="match status" value="1"/>
</dbReference>
<evidence type="ECO:0000256" key="2">
    <source>
        <dbReference type="ARBA" id="ARBA00022552"/>
    </source>
</evidence>
<dbReference type="PANTHER" id="PTHR22808">
    <property type="entry name" value="NCL1 YEAST -RELATED NOL1/NOP2/FMU SUN DOMAIN-CONTAINING"/>
    <property type="match status" value="1"/>
</dbReference>
<dbReference type="InterPro" id="IPR029063">
    <property type="entry name" value="SAM-dependent_MTases_sf"/>
</dbReference>
<sequence>MFSFKLNSFSSVVILQERELEKRSFKQKALSQFDEFYGSLYQDQWPSVRLALLSVEKKGVVINNFSDKERVSQEMLLRGAFNVREIFNARKEDLRKTSADVENKPTGSIYQVDGRIEEALFRQQESDLSDIYPEPVSPETVDKITESLANQRSHQRIEDDDGESVADDPTKDQSLAEALKSADYDTSRLITPGPSGFALTASLYDFVPATKLKGMDDYIPESAHFRYYTDAPEAEVEIEAEAEFDFPDLLDVYAYERGNCDTFEYSKRGSTDLFDYHIINLASLAPVLALGIKKGEIVLDMTSSSLDTAILIGQTLMPGIFIVNAGSLSRGKYLLRHLDSYLFEDKSNVIVTDYHPLDIQDAGKFEKIIVYAPSTFDRRAVNSEEQNVFNPARVKERIRLPEVQTAYLKKALELVKVGGSVVYCTETLSPIQNDAVVQKVLDDLWFSSQMKFIVKDCSKGLDPLQSFMKIIRTGKFGHLVVPFIPNNCGPLYFTKLVKCAKADPETPDAGVKSPE</sequence>
<evidence type="ECO:0000313" key="15">
    <source>
        <dbReference type="Proteomes" id="UP001075354"/>
    </source>
</evidence>
<keyword evidence="2" id="KW-0698">rRNA processing</keyword>
<evidence type="ECO:0000256" key="3">
    <source>
        <dbReference type="ARBA" id="ARBA00022603"/>
    </source>
</evidence>
<dbReference type="GO" id="GO:0003723">
    <property type="term" value="F:RNA binding"/>
    <property type="evidence" value="ECO:0007669"/>
    <property type="project" value="UniProtKB-UniRule"/>
</dbReference>
<comment type="similarity">
    <text evidence="11">Belongs to the class I-like SAM-binding methyltransferase superfamily. RsmB/NOP family.</text>
</comment>
<keyword evidence="15" id="KW-1185">Reference proteome</keyword>
<keyword evidence="6 11" id="KW-0694">RNA-binding</keyword>
<dbReference type="Pfam" id="PF01189">
    <property type="entry name" value="Methyltr_RsmB-F"/>
    <property type="match status" value="1"/>
</dbReference>
<dbReference type="GO" id="GO:0005762">
    <property type="term" value="C:mitochondrial large ribosomal subunit"/>
    <property type="evidence" value="ECO:0007669"/>
    <property type="project" value="TreeGrafter"/>
</dbReference>
<comment type="caution">
    <text evidence="11">Lacks conserved residue(s) required for the propagation of feature annotation.</text>
</comment>
<evidence type="ECO:0000256" key="12">
    <source>
        <dbReference type="SAM" id="MobiDB-lite"/>
    </source>
</evidence>
<evidence type="ECO:0000256" key="1">
    <source>
        <dbReference type="ARBA" id="ARBA00004173"/>
    </source>
</evidence>
<evidence type="ECO:0000256" key="6">
    <source>
        <dbReference type="ARBA" id="ARBA00022884"/>
    </source>
</evidence>
<dbReference type="InterPro" id="IPR049560">
    <property type="entry name" value="MeTrfase_RsmB-F_NOP2_cat"/>
</dbReference>
<keyword evidence="7" id="KW-0809">Transit peptide</keyword>
<feature type="domain" description="SAM-dependent MTase RsmB/NOP-type" evidence="13">
    <location>
        <begin position="211"/>
        <end position="499"/>
    </location>
</feature>
<dbReference type="SUPFAM" id="SSF53335">
    <property type="entry name" value="S-adenosyl-L-methionine-dependent methyltransferases"/>
    <property type="match status" value="1"/>
</dbReference>
<evidence type="ECO:0000256" key="4">
    <source>
        <dbReference type="ARBA" id="ARBA00022679"/>
    </source>
</evidence>
<evidence type="ECO:0000256" key="5">
    <source>
        <dbReference type="ARBA" id="ARBA00022691"/>
    </source>
</evidence>
<accession>A0AAV7XBU8</accession>
<dbReference type="Gene3D" id="3.40.50.150">
    <property type="entry name" value="Vaccinia Virus protein VP39"/>
    <property type="match status" value="1"/>
</dbReference>
<evidence type="ECO:0000313" key="14">
    <source>
        <dbReference type="EMBL" id="KAJ1522079.1"/>
    </source>
</evidence>
<dbReference type="InterPro" id="IPR001678">
    <property type="entry name" value="MeTrfase_RsmB-F_NOP2_dom"/>
</dbReference>
<name>A0AAV7XBU8_9NEOP</name>
<keyword evidence="8" id="KW-0496">Mitochondrion</keyword>
<keyword evidence="5 11" id="KW-0949">S-adenosyl-L-methionine</keyword>
<evidence type="ECO:0000256" key="9">
    <source>
        <dbReference type="ARBA" id="ARBA00042050"/>
    </source>
</evidence>
<dbReference type="InterPro" id="IPR023267">
    <property type="entry name" value="RCMT"/>
</dbReference>
<organism evidence="14 15">
    <name type="scientific">Megalurothrips usitatus</name>
    <name type="common">bean blossom thrips</name>
    <dbReference type="NCBI Taxonomy" id="439358"/>
    <lineage>
        <taxon>Eukaryota</taxon>
        <taxon>Metazoa</taxon>
        <taxon>Ecdysozoa</taxon>
        <taxon>Arthropoda</taxon>
        <taxon>Hexapoda</taxon>
        <taxon>Insecta</taxon>
        <taxon>Pterygota</taxon>
        <taxon>Neoptera</taxon>
        <taxon>Paraneoptera</taxon>
        <taxon>Thysanoptera</taxon>
        <taxon>Terebrantia</taxon>
        <taxon>Thripoidea</taxon>
        <taxon>Thripidae</taxon>
        <taxon>Megalurothrips</taxon>
    </lineage>
</organism>
<dbReference type="PANTHER" id="PTHR22808:SF3">
    <property type="entry name" value="5-METHYLCYTOSINE RRNA METHYLTRANSFERASE NSUN4"/>
    <property type="match status" value="1"/>
</dbReference>
<comment type="catalytic activity">
    <reaction evidence="10">
        <text>a cytidine in rRNA + S-adenosyl-L-methionine = a 5-methylcytidine in rRNA + S-adenosyl-L-homocysteine + H(+)</text>
        <dbReference type="Rhea" id="RHEA:61484"/>
        <dbReference type="Rhea" id="RHEA-COMP:15836"/>
        <dbReference type="Rhea" id="RHEA-COMP:15837"/>
        <dbReference type="ChEBI" id="CHEBI:15378"/>
        <dbReference type="ChEBI" id="CHEBI:57856"/>
        <dbReference type="ChEBI" id="CHEBI:59789"/>
        <dbReference type="ChEBI" id="CHEBI:74483"/>
        <dbReference type="ChEBI" id="CHEBI:82748"/>
    </reaction>
</comment>
<dbReference type="AlphaFoldDB" id="A0AAV7XBU8"/>
<comment type="subcellular location">
    <subcellularLocation>
        <location evidence="1">Mitochondrion</location>
    </subcellularLocation>
</comment>
<reference evidence="14" key="1">
    <citation type="submission" date="2022-12" db="EMBL/GenBank/DDBJ databases">
        <title>Chromosome-level genome assembly of the bean flower thrips Megalurothrips usitatus.</title>
        <authorList>
            <person name="Ma L."/>
            <person name="Liu Q."/>
            <person name="Li H."/>
            <person name="Cai W."/>
        </authorList>
    </citation>
    <scope>NUCLEOTIDE SEQUENCE</scope>
    <source>
        <strain evidence="14">Cailab_2022a</strain>
    </source>
</reference>
<keyword evidence="4 11" id="KW-0808">Transferase</keyword>
<evidence type="ECO:0000259" key="13">
    <source>
        <dbReference type="PROSITE" id="PS51686"/>
    </source>
</evidence>
<dbReference type="GO" id="GO:0008173">
    <property type="term" value="F:RNA methyltransferase activity"/>
    <property type="evidence" value="ECO:0007669"/>
    <property type="project" value="InterPro"/>
</dbReference>
<proteinExistence type="inferred from homology"/>
<evidence type="ECO:0000256" key="8">
    <source>
        <dbReference type="ARBA" id="ARBA00023128"/>
    </source>
</evidence>
<protein>
    <recommendedName>
        <fullName evidence="9">NOL1/NOP2/Sun domain family member 4</fullName>
    </recommendedName>
</protein>
<evidence type="ECO:0000256" key="7">
    <source>
        <dbReference type="ARBA" id="ARBA00022946"/>
    </source>
</evidence>
<keyword evidence="3 11" id="KW-0489">Methyltransferase</keyword>
<dbReference type="GO" id="GO:0031167">
    <property type="term" value="P:rRNA methylation"/>
    <property type="evidence" value="ECO:0007669"/>
    <property type="project" value="TreeGrafter"/>
</dbReference>
<feature type="binding site" evidence="11">
    <location>
        <position position="353"/>
    </location>
    <ligand>
        <name>S-adenosyl-L-methionine</name>
        <dbReference type="ChEBI" id="CHEBI:59789"/>
    </ligand>
</feature>
<feature type="region of interest" description="Disordered" evidence="12">
    <location>
        <begin position="149"/>
        <end position="171"/>
    </location>
</feature>
<gene>
    <name evidence="14" type="ORF">ONE63_002390</name>
</gene>
<evidence type="ECO:0000256" key="11">
    <source>
        <dbReference type="PROSITE-ProRule" id="PRU01023"/>
    </source>
</evidence>
<comment type="caution">
    <text evidence="14">The sequence shown here is derived from an EMBL/GenBank/DDBJ whole genome shotgun (WGS) entry which is preliminary data.</text>
</comment>
<dbReference type="Gene3D" id="6.20.240.40">
    <property type="match status" value="1"/>
</dbReference>
<dbReference type="EMBL" id="JAPTSV010000012">
    <property type="protein sequence ID" value="KAJ1522079.1"/>
    <property type="molecule type" value="Genomic_DNA"/>
</dbReference>
<dbReference type="Proteomes" id="UP001075354">
    <property type="component" value="Chromosome 12"/>
</dbReference>
<evidence type="ECO:0000256" key="10">
    <source>
        <dbReference type="ARBA" id="ARBA00049302"/>
    </source>
</evidence>